<name>A0AAD4MN59_9BILA</name>
<proteinExistence type="predicted"/>
<dbReference type="AlphaFoldDB" id="A0AAD4MN59"/>
<evidence type="ECO:0000256" key="1">
    <source>
        <dbReference type="SAM" id="MobiDB-lite"/>
    </source>
</evidence>
<reference evidence="2" key="1">
    <citation type="submission" date="2022-01" db="EMBL/GenBank/DDBJ databases">
        <title>Genome Sequence Resource for Two Populations of Ditylenchus destructor, the Migratory Endoparasitic Phytonematode.</title>
        <authorList>
            <person name="Zhang H."/>
            <person name="Lin R."/>
            <person name="Xie B."/>
        </authorList>
    </citation>
    <scope>NUCLEOTIDE SEQUENCE</scope>
    <source>
        <strain evidence="2">BazhouSP</strain>
    </source>
</reference>
<feature type="compositionally biased region" description="Basic and acidic residues" evidence="1">
    <location>
        <begin position="71"/>
        <end position="84"/>
    </location>
</feature>
<gene>
    <name evidence="2" type="ORF">DdX_16341</name>
</gene>
<feature type="region of interest" description="Disordered" evidence="1">
    <location>
        <begin position="71"/>
        <end position="92"/>
    </location>
</feature>
<sequence>MISIRISGANIVVFSQHKLANILNFVIEFEKGAGHGVMLNRLDVREVILFAVYGISQYVFTVWPNERVESGAEENEKNRARDGKPFVVQRTP</sequence>
<dbReference type="Proteomes" id="UP001201812">
    <property type="component" value="Unassembled WGS sequence"/>
</dbReference>
<evidence type="ECO:0000313" key="2">
    <source>
        <dbReference type="EMBL" id="KAI1701037.1"/>
    </source>
</evidence>
<evidence type="ECO:0000313" key="3">
    <source>
        <dbReference type="Proteomes" id="UP001201812"/>
    </source>
</evidence>
<dbReference type="EMBL" id="JAKKPZ010000128">
    <property type="protein sequence ID" value="KAI1701037.1"/>
    <property type="molecule type" value="Genomic_DNA"/>
</dbReference>
<organism evidence="2 3">
    <name type="scientific">Ditylenchus destructor</name>
    <dbReference type="NCBI Taxonomy" id="166010"/>
    <lineage>
        <taxon>Eukaryota</taxon>
        <taxon>Metazoa</taxon>
        <taxon>Ecdysozoa</taxon>
        <taxon>Nematoda</taxon>
        <taxon>Chromadorea</taxon>
        <taxon>Rhabditida</taxon>
        <taxon>Tylenchina</taxon>
        <taxon>Tylenchomorpha</taxon>
        <taxon>Sphaerularioidea</taxon>
        <taxon>Anguinidae</taxon>
        <taxon>Anguininae</taxon>
        <taxon>Ditylenchus</taxon>
    </lineage>
</organism>
<comment type="caution">
    <text evidence="2">The sequence shown here is derived from an EMBL/GenBank/DDBJ whole genome shotgun (WGS) entry which is preliminary data.</text>
</comment>
<accession>A0AAD4MN59</accession>
<keyword evidence="3" id="KW-1185">Reference proteome</keyword>
<protein>
    <submittedName>
        <fullName evidence="2">Uncharacterized protein</fullName>
    </submittedName>
</protein>